<dbReference type="AlphaFoldDB" id="A0A1D3UM34"/>
<feature type="domain" description="TonB-dependent receptor plug" evidence="4">
    <location>
        <begin position="234"/>
        <end position="330"/>
    </location>
</feature>
<protein>
    <submittedName>
        <fullName evidence="5">TonB-dependent receptor SusC</fullName>
    </submittedName>
</protein>
<dbReference type="Pfam" id="PF07715">
    <property type="entry name" value="Plug"/>
    <property type="match status" value="1"/>
</dbReference>
<dbReference type="SUPFAM" id="SSF49464">
    <property type="entry name" value="Carboxypeptidase regulatory domain-like"/>
    <property type="match status" value="1"/>
</dbReference>
<reference evidence="5 6" key="1">
    <citation type="submission" date="2016-09" db="EMBL/GenBank/DDBJ databases">
        <authorList>
            <person name="Capua I."/>
            <person name="De Benedictis P."/>
            <person name="Joannis T."/>
            <person name="Lombin L.H."/>
            <person name="Cattoli G."/>
        </authorList>
    </citation>
    <scope>NUCLEOTIDE SEQUENCE [LARGE SCALE GENOMIC DNA]</scope>
    <source>
        <strain evidence="5 6">UB20</strain>
    </source>
</reference>
<evidence type="ECO:0000313" key="6">
    <source>
        <dbReference type="Proteomes" id="UP000182057"/>
    </source>
</evidence>
<keyword evidence="3" id="KW-0998">Cell outer membrane</keyword>
<dbReference type="FunFam" id="2.60.40.1120:FF:000003">
    <property type="entry name" value="Outer membrane protein Omp121"/>
    <property type="match status" value="1"/>
</dbReference>
<evidence type="ECO:0000256" key="2">
    <source>
        <dbReference type="ARBA" id="ARBA00023136"/>
    </source>
</evidence>
<keyword evidence="5" id="KW-0675">Receptor</keyword>
<sequence length="1127" mass="127805">MKNKQTDRKIRHGILSCYLLQCKLQGLVLITCLLLCAGGMRAAENYGQSTLLTLNAQNRTMQEVLDEIERQSEFHFFYNNRRIDMARVVTIKSEGKNIFYVLDRLFADMDIQYKVLDKNIILSPKELSAKTVVQDDRRKAVTGVVMDASNTPIIGANIIEKGTATNGTVTDHDGRFALSVSNHASLIISYIGYHTQELDTRNKTSFTVVLIEDTKSLSEVVVTALGIKREEKALGYSVQKIGGEALSAVKGTDVASSLTGKIAGLAIHNSSEISEKPKLMLRGENPLIVVDGVAYGNITLHDLSAEDIESIDVLKGATASALYGVRGRAGAIMVTTKKSGESGILTVNISNHTMAGMGYLKIPKAQTSYSTGNYGQLEYNSGYVWGNYMDGREVKQYDPLTMEQQMMPLLPRGKNNISNFFRSGIITNTNVSISQAGKLGGFRISGTQVHERGSYPNTSLNKYILTGNGNITYNNFKIDASFSYKKEKVPNMPRVNYGNGNIFYNMLIWSGTEYDVFDYKNYWKVKDRKQNWPFEAWYDNPYYIMNERIHQQDKNLFTTNVTLSYDFMKNLSVIFRSGFDNYNNDEDYRQSIGDSGQKRGYYRYEQHDGSSFNNDLIVKGDYSHNDFGIDLIAGLSSYWYKTVSFTSNTRGGLSVPGFYSLNASVERPNVSKEISEKALYSIYGKAGLSWKSTIYLDITGRNDWSSTLPSSSRYYFYPSVSGSMIPTALWNPVEDILDFWKIRASWTVAKRDLEVYELNRIYSVETDVWNGLSTATYPTTLRDPNIKPETESSFEFGTDFRFFNNRLGFDYTLFNRLRYDRLISSKISTGSGFGQITTNTAEEIRQRGMEFTLRGKPVVNRDFTWEGALNAAFFHWYYDKLDPVYSSKDPRIKEGERYDKFFYYDWERDHEGNIVHQAGLPVKNKYQSVIGNSDPDLILGLSSSFRYKDFNLSISLDGRLGGMMYSWTEQALWHAGSHPDSDNQWRYDEVVNGKQNYVAPGSKVVNGSASYDAYGRMLQDTRTFAPNDIPVSYQSYTMVYNENPWDHQPRQNILDASFVKLREVALNYSFPAPLTDKLLMKNVQIGIIGQNLLMWSKAFKYSDPDRGKENLNSPTTRYIGLNIHLTL</sequence>
<keyword evidence="2" id="KW-0472">Membrane</keyword>
<dbReference type="InterPro" id="IPR037066">
    <property type="entry name" value="Plug_dom_sf"/>
</dbReference>
<dbReference type="NCBIfam" id="TIGR04056">
    <property type="entry name" value="OMP_RagA_SusC"/>
    <property type="match status" value="1"/>
</dbReference>
<dbReference type="OrthoDB" id="9768177at2"/>
<dbReference type="RefSeq" id="WP_081328222.1">
    <property type="nucleotide sequence ID" value="NZ_FMMM01000048.1"/>
</dbReference>
<evidence type="ECO:0000256" key="3">
    <source>
        <dbReference type="ARBA" id="ARBA00023237"/>
    </source>
</evidence>
<dbReference type="Gene3D" id="2.170.130.10">
    <property type="entry name" value="TonB-dependent receptor, plug domain"/>
    <property type="match status" value="1"/>
</dbReference>
<dbReference type="InterPro" id="IPR012910">
    <property type="entry name" value="Plug_dom"/>
</dbReference>
<gene>
    <name evidence="5" type="primary">susC_24</name>
    <name evidence="5" type="ORF">TFUB20_01294</name>
</gene>
<dbReference type="NCBIfam" id="TIGR04057">
    <property type="entry name" value="SusC_RagA_signa"/>
    <property type="match status" value="1"/>
</dbReference>
<comment type="subcellular location">
    <subcellularLocation>
        <location evidence="1">Cell outer membrane</location>
    </subcellularLocation>
</comment>
<dbReference type="InterPro" id="IPR023996">
    <property type="entry name" value="TonB-dep_OMP_SusC/RagA"/>
</dbReference>
<dbReference type="EMBL" id="FMMM01000048">
    <property type="protein sequence ID" value="SCQ21182.1"/>
    <property type="molecule type" value="Genomic_DNA"/>
</dbReference>
<evidence type="ECO:0000259" key="4">
    <source>
        <dbReference type="Pfam" id="PF07715"/>
    </source>
</evidence>
<name>A0A1D3UM34_TANFO</name>
<dbReference type="Proteomes" id="UP000182057">
    <property type="component" value="Unassembled WGS sequence"/>
</dbReference>
<dbReference type="InterPro" id="IPR008969">
    <property type="entry name" value="CarboxyPept-like_regulatory"/>
</dbReference>
<evidence type="ECO:0000313" key="5">
    <source>
        <dbReference type="EMBL" id="SCQ21182.1"/>
    </source>
</evidence>
<proteinExistence type="predicted"/>
<dbReference type="InterPro" id="IPR036942">
    <property type="entry name" value="Beta-barrel_TonB_sf"/>
</dbReference>
<accession>A0A1D3UM34</accession>
<dbReference type="Gene3D" id="2.40.170.20">
    <property type="entry name" value="TonB-dependent receptor, beta-barrel domain"/>
    <property type="match status" value="1"/>
</dbReference>
<organism evidence="5 6">
    <name type="scientific">Tannerella forsythia</name>
    <name type="common">Bacteroides forsythus</name>
    <dbReference type="NCBI Taxonomy" id="28112"/>
    <lineage>
        <taxon>Bacteria</taxon>
        <taxon>Pseudomonadati</taxon>
        <taxon>Bacteroidota</taxon>
        <taxon>Bacteroidia</taxon>
        <taxon>Bacteroidales</taxon>
        <taxon>Tannerellaceae</taxon>
        <taxon>Tannerella</taxon>
    </lineage>
</organism>
<dbReference type="Gene3D" id="2.60.40.1120">
    <property type="entry name" value="Carboxypeptidase-like, regulatory domain"/>
    <property type="match status" value="1"/>
</dbReference>
<dbReference type="GO" id="GO:0009279">
    <property type="term" value="C:cell outer membrane"/>
    <property type="evidence" value="ECO:0007669"/>
    <property type="project" value="UniProtKB-SubCell"/>
</dbReference>
<dbReference type="Pfam" id="PF13715">
    <property type="entry name" value="CarbopepD_reg_2"/>
    <property type="match status" value="1"/>
</dbReference>
<dbReference type="InterPro" id="IPR023997">
    <property type="entry name" value="TonB-dep_OMP_SusC/RagA_CS"/>
</dbReference>
<dbReference type="SUPFAM" id="SSF56935">
    <property type="entry name" value="Porins"/>
    <property type="match status" value="1"/>
</dbReference>
<evidence type="ECO:0000256" key="1">
    <source>
        <dbReference type="ARBA" id="ARBA00004442"/>
    </source>
</evidence>